<dbReference type="PANTHER" id="PTHR47691:SF3">
    <property type="entry name" value="HTH-TYPE TRANSCRIPTIONAL REGULATOR RV0890C-RELATED"/>
    <property type="match status" value="1"/>
</dbReference>
<dbReference type="Gene3D" id="1.10.10.10">
    <property type="entry name" value="Winged helix-like DNA-binding domain superfamily/Winged helix DNA-binding domain"/>
    <property type="match status" value="1"/>
</dbReference>
<evidence type="ECO:0000313" key="4">
    <source>
        <dbReference type="EMBL" id="GGF77537.1"/>
    </source>
</evidence>
<evidence type="ECO:0000259" key="3">
    <source>
        <dbReference type="PROSITE" id="PS51755"/>
    </source>
</evidence>
<dbReference type="AlphaFoldDB" id="A0A917CBU7"/>
<dbReference type="CDD" id="cd00383">
    <property type="entry name" value="trans_reg_C"/>
    <property type="match status" value="1"/>
</dbReference>
<dbReference type="GO" id="GO:0003677">
    <property type="term" value="F:DNA binding"/>
    <property type="evidence" value="ECO:0007669"/>
    <property type="project" value="UniProtKB-UniRule"/>
</dbReference>
<feature type="domain" description="OmpR/PhoB-type" evidence="3">
    <location>
        <begin position="35"/>
        <end position="132"/>
    </location>
</feature>
<sequence length="961" mass="102016">MNHRSDQDTFRGAGARPAMVAGFGGARPAGSGSLAGPFTFGDIRADPATRSVTRAGAPVRIGSRARDILFVLLETPGTLVTHQALMARIWPDMAVEESALRVHVAALRKALGDSPELRLIVNETGRGYRFAAPVAGIAAEPAAVLAPSLLPAPLCNLIGRGGLVDGLLAEVKRHRLLTISGPGGIGKTRVGLAVAHAYAVETGHAACFVDLAPVTNGALVASTVAARLGLAAVAEQASVALTSALAGPPVLLLLDNCEHVVDAVAELAETLLRGAPAVRLLLTSREPLRVDGEWVHRLTALGVPGPEHRLSVAHAAQAPAVQLFVERARAVQQTFALTEANVAAVCDICVRLDGLPLALEFAAARLDVMDVAMLAGRLDDRFAVLTQGKRTALPRQQTLRAVLDWSYELLDAPSQMALRRLAVFTGSFDLRAALAVAVGPDLTEAAAFDALTDLVGKSLLVLEGGAGRSEYRFLDTTRHYALRHLAGTPEESAARRRHARHFCALFSDAHGVWEGRATREWIAACSRRIDDIRAAFDWAFSAEGDNAVRVQLLSTAAFIWFDLSLPSEFMQLAERALNRADLAAFTGSAEHVGLLTAYGHALWHVRGAGPEMASAFATAQEMAARLGQATLQRRALWGIWAQRLLSGDYAASLEAAKAYEALSPEGGAEAGDPPGDPPGHASGRRMYAISRHFLGQHGECRAVVEGLMGTDRTFSRPNYATASQVDARISALAFRMRTLWIEGHVDEALELAHGCATYGSVRHDLSTCYCYVVGALPVALWSGDTNLAQLLLPGLMDRAARRGLRYWQLWGEGFAEALGQRAGPPEAADMVQLEVFVTVGSQAALARLEAAGRLDVTSWAQPELLRRRAVRRLACEPEAAERDLTRALALAQAHGARSFALRAATSLAALKGAQGAAADGARLLRAVRDALPGRGGSDVVMADRLLAELAPVPVSLRRASA</sequence>
<dbReference type="Proteomes" id="UP000606044">
    <property type="component" value="Unassembled WGS sequence"/>
</dbReference>
<dbReference type="SUPFAM" id="SSF46894">
    <property type="entry name" value="C-terminal effector domain of the bipartite response regulators"/>
    <property type="match status" value="1"/>
</dbReference>
<protein>
    <submittedName>
        <fullName evidence="4">Transcriptional regulator</fullName>
    </submittedName>
</protein>
<dbReference type="SMART" id="SM00862">
    <property type="entry name" value="Trans_reg_C"/>
    <property type="match status" value="1"/>
</dbReference>
<proteinExistence type="predicted"/>
<dbReference type="InterPro" id="IPR016032">
    <property type="entry name" value="Sig_transdc_resp-reg_C-effctor"/>
</dbReference>
<keyword evidence="5" id="KW-1185">Reference proteome</keyword>
<dbReference type="InterPro" id="IPR058852">
    <property type="entry name" value="HTH_77"/>
</dbReference>
<dbReference type="GO" id="GO:0006355">
    <property type="term" value="P:regulation of DNA-templated transcription"/>
    <property type="evidence" value="ECO:0007669"/>
    <property type="project" value="InterPro"/>
</dbReference>
<reference evidence="4" key="1">
    <citation type="journal article" date="2014" name="Int. J. Syst. Evol. Microbiol.">
        <title>Complete genome sequence of Corynebacterium casei LMG S-19264T (=DSM 44701T), isolated from a smear-ripened cheese.</title>
        <authorList>
            <consortium name="US DOE Joint Genome Institute (JGI-PGF)"/>
            <person name="Walter F."/>
            <person name="Albersmeier A."/>
            <person name="Kalinowski J."/>
            <person name="Ruckert C."/>
        </authorList>
    </citation>
    <scope>NUCLEOTIDE SEQUENCE</scope>
    <source>
        <strain evidence="4">CCM 7897</strain>
    </source>
</reference>
<comment type="caution">
    <text evidence="4">The sequence shown here is derived from an EMBL/GenBank/DDBJ whole genome shotgun (WGS) entry which is preliminary data.</text>
</comment>
<organism evidence="4 5">
    <name type="scientific">Azorhizobium oxalatiphilum</name>
    <dbReference type="NCBI Taxonomy" id="980631"/>
    <lineage>
        <taxon>Bacteria</taxon>
        <taxon>Pseudomonadati</taxon>
        <taxon>Pseudomonadota</taxon>
        <taxon>Alphaproteobacteria</taxon>
        <taxon>Hyphomicrobiales</taxon>
        <taxon>Xanthobacteraceae</taxon>
        <taxon>Azorhizobium</taxon>
    </lineage>
</organism>
<dbReference type="PROSITE" id="PS51755">
    <property type="entry name" value="OMPR_PHOB"/>
    <property type="match status" value="1"/>
</dbReference>
<evidence type="ECO:0000313" key="5">
    <source>
        <dbReference type="Proteomes" id="UP000606044"/>
    </source>
</evidence>
<keyword evidence="1 2" id="KW-0238">DNA-binding</keyword>
<accession>A0A917CBU7</accession>
<name>A0A917CBU7_9HYPH</name>
<dbReference type="GO" id="GO:0000160">
    <property type="term" value="P:phosphorelay signal transduction system"/>
    <property type="evidence" value="ECO:0007669"/>
    <property type="project" value="InterPro"/>
</dbReference>
<dbReference type="InterPro" id="IPR036388">
    <property type="entry name" value="WH-like_DNA-bd_sf"/>
</dbReference>
<reference evidence="4" key="2">
    <citation type="submission" date="2020-09" db="EMBL/GenBank/DDBJ databases">
        <authorList>
            <person name="Sun Q."/>
            <person name="Sedlacek I."/>
        </authorList>
    </citation>
    <scope>NUCLEOTIDE SEQUENCE</scope>
    <source>
        <strain evidence="4">CCM 7897</strain>
    </source>
</reference>
<dbReference type="PANTHER" id="PTHR47691">
    <property type="entry name" value="REGULATOR-RELATED"/>
    <property type="match status" value="1"/>
</dbReference>
<dbReference type="InterPro" id="IPR027417">
    <property type="entry name" value="P-loop_NTPase"/>
</dbReference>
<dbReference type="Pfam" id="PF00486">
    <property type="entry name" value="Trans_reg_C"/>
    <property type="match status" value="1"/>
</dbReference>
<dbReference type="Pfam" id="PF25872">
    <property type="entry name" value="HTH_77"/>
    <property type="match status" value="1"/>
</dbReference>
<feature type="DNA-binding region" description="OmpR/PhoB-type" evidence="2">
    <location>
        <begin position="35"/>
        <end position="132"/>
    </location>
</feature>
<dbReference type="InterPro" id="IPR001867">
    <property type="entry name" value="OmpR/PhoB-type_DNA-bd"/>
</dbReference>
<dbReference type="PRINTS" id="PR00364">
    <property type="entry name" value="DISEASERSIST"/>
</dbReference>
<dbReference type="RefSeq" id="WP_210324264.1">
    <property type="nucleotide sequence ID" value="NZ_BMCT01000007.1"/>
</dbReference>
<dbReference type="EMBL" id="BMCT01000007">
    <property type="protein sequence ID" value="GGF77537.1"/>
    <property type="molecule type" value="Genomic_DNA"/>
</dbReference>
<dbReference type="Gene3D" id="3.40.50.300">
    <property type="entry name" value="P-loop containing nucleotide triphosphate hydrolases"/>
    <property type="match status" value="1"/>
</dbReference>
<evidence type="ECO:0000256" key="1">
    <source>
        <dbReference type="ARBA" id="ARBA00023125"/>
    </source>
</evidence>
<gene>
    <name evidence="4" type="ORF">GCM10007301_41870</name>
</gene>
<dbReference type="SUPFAM" id="SSF52540">
    <property type="entry name" value="P-loop containing nucleoside triphosphate hydrolases"/>
    <property type="match status" value="1"/>
</dbReference>
<evidence type="ECO:0000256" key="2">
    <source>
        <dbReference type="PROSITE-ProRule" id="PRU01091"/>
    </source>
</evidence>